<organism evidence="2 3">
    <name type="scientific">Prorocentrum cordatum</name>
    <dbReference type="NCBI Taxonomy" id="2364126"/>
    <lineage>
        <taxon>Eukaryota</taxon>
        <taxon>Sar</taxon>
        <taxon>Alveolata</taxon>
        <taxon>Dinophyceae</taxon>
        <taxon>Prorocentrales</taxon>
        <taxon>Prorocentraceae</taxon>
        <taxon>Prorocentrum</taxon>
    </lineage>
</organism>
<feature type="region of interest" description="Disordered" evidence="1">
    <location>
        <begin position="141"/>
        <end position="168"/>
    </location>
</feature>
<dbReference type="Proteomes" id="UP001189429">
    <property type="component" value="Unassembled WGS sequence"/>
</dbReference>
<proteinExistence type="predicted"/>
<evidence type="ECO:0000256" key="1">
    <source>
        <dbReference type="SAM" id="MobiDB-lite"/>
    </source>
</evidence>
<reference evidence="2" key="1">
    <citation type="submission" date="2023-10" db="EMBL/GenBank/DDBJ databases">
        <authorList>
            <person name="Chen Y."/>
            <person name="Shah S."/>
            <person name="Dougan E. K."/>
            <person name="Thang M."/>
            <person name="Chan C."/>
        </authorList>
    </citation>
    <scope>NUCLEOTIDE SEQUENCE [LARGE SCALE GENOMIC DNA]</scope>
</reference>
<gene>
    <name evidence="2" type="ORF">PCOR1329_LOCUS9430</name>
</gene>
<evidence type="ECO:0000313" key="2">
    <source>
        <dbReference type="EMBL" id="CAK0801604.1"/>
    </source>
</evidence>
<comment type="caution">
    <text evidence="2">The sequence shown here is derived from an EMBL/GenBank/DDBJ whole genome shotgun (WGS) entry which is preliminary data.</text>
</comment>
<evidence type="ECO:0000313" key="3">
    <source>
        <dbReference type="Proteomes" id="UP001189429"/>
    </source>
</evidence>
<accession>A0ABN9QDJ6</accession>
<name>A0ABN9QDJ6_9DINO</name>
<dbReference type="EMBL" id="CAUYUJ010002625">
    <property type="protein sequence ID" value="CAK0801604.1"/>
    <property type="molecule type" value="Genomic_DNA"/>
</dbReference>
<keyword evidence="3" id="KW-1185">Reference proteome</keyword>
<sequence>MPRGTSAAAALLSRPAPAWGGEAAHESEAVCWAAPRAPRGGRGPAGASCFLGEASARERRADDKRAALESSLKSGNPFMCYPDPAMGPGPKGGTPFRCFSMVMLQSPAGPASWSENDLEQAGGGLGATIGAAAAGEPRHVALLGSPPLPMHDRARPRAGGPPGGAAFL</sequence>
<protein>
    <submittedName>
        <fullName evidence="2">Uncharacterized protein</fullName>
    </submittedName>
</protein>